<dbReference type="SUPFAM" id="SSF81321">
    <property type="entry name" value="Family A G protein-coupled receptor-like"/>
    <property type="match status" value="1"/>
</dbReference>
<feature type="transmembrane region" description="Helical" evidence="8">
    <location>
        <begin position="247"/>
        <end position="267"/>
    </location>
</feature>
<evidence type="ECO:0000256" key="4">
    <source>
        <dbReference type="ARBA" id="ARBA00023040"/>
    </source>
</evidence>
<organism evidence="10 11">
    <name type="scientific">Porites evermanni</name>
    <dbReference type="NCBI Taxonomy" id="104178"/>
    <lineage>
        <taxon>Eukaryota</taxon>
        <taxon>Metazoa</taxon>
        <taxon>Cnidaria</taxon>
        <taxon>Anthozoa</taxon>
        <taxon>Hexacorallia</taxon>
        <taxon>Scleractinia</taxon>
        <taxon>Fungiina</taxon>
        <taxon>Poritidae</taxon>
        <taxon>Porites</taxon>
    </lineage>
</organism>
<keyword evidence="6" id="KW-0675">Receptor</keyword>
<evidence type="ECO:0000256" key="5">
    <source>
        <dbReference type="ARBA" id="ARBA00023136"/>
    </source>
</evidence>
<keyword evidence="3 8" id="KW-1133">Transmembrane helix</keyword>
<gene>
    <name evidence="10" type="ORF">PEVE_00027200</name>
</gene>
<dbReference type="InterPro" id="IPR000276">
    <property type="entry name" value="GPCR_Rhodpsn"/>
</dbReference>
<feature type="transmembrane region" description="Helical" evidence="8">
    <location>
        <begin position="279"/>
        <end position="302"/>
    </location>
</feature>
<evidence type="ECO:0000256" key="1">
    <source>
        <dbReference type="ARBA" id="ARBA00004141"/>
    </source>
</evidence>
<feature type="transmembrane region" description="Helical" evidence="8">
    <location>
        <begin position="190"/>
        <end position="213"/>
    </location>
</feature>
<dbReference type="PRINTS" id="PR00237">
    <property type="entry name" value="GPCRRHODOPSN"/>
</dbReference>
<dbReference type="PANTHER" id="PTHR45695:SF9">
    <property type="entry name" value="LEUCOKININ RECEPTOR"/>
    <property type="match status" value="1"/>
</dbReference>
<keyword evidence="5 8" id="KW-0472">Membrane</keyword>
<evidence type="ECO:0000256" key="6">
    <source>
        <dbReference type="ARBA" id="ARBA00023170"/>
    </source>
</evidence>
<comment type="subcellular location">
    <subcellularLocation>
        <location evidence="1">Membrane</location>
        <topology evidence="1">Multi-pass membrane protein</topology>
    </subcellularLocation>
</comment>
<feature type="transmembrane region" description="Helical" evidence="8">
    <location>
        <begin position="31"/>
        <end position="56"/>
    </location>
</feature>
<reference evidence="10 11" key="1">
    <citation type="submission" date="2022-05" db="EMBL/GenBank/DDBJ databases">
        <authorList>
            <consortium name="Genoscope - CEA"/>
            <person name="William W."/>
        </authorList>
    </citation>
    <scope>NUCLEOTIDE SEQUENCE [LARGE SCALE GENOMIC DNA]</scope>
</reference>
<evidence type="ECO:0000313" key="10">
    <source>
        <dbReference type="EMBL" id="CAH3025790.1"/>
    </source>
</evidence>
<feature type="transmembrane region" description="Helical" evidence="8">
    <location>
        <begin position="68"/>
        <end position="88"/>
    </location>
</feature>
<dbReference type="PROSITE" id="PS50262">
    <property type="entry name" value="G_PROTEIN_RECEP_F1_2"/>
    <property type="match status" value="1"/>
</dbReference>
<dbReference type="Proteomes" id="UP001159427">
    <property type="component" value="Unassembled WGS sequence"/>
</dbReference>
<evidence type="ECO:0000256" key="7">
    <source>
        <dbReference type="ARBA" id="ARBA00023224"/>
    </source>
</evidence>
<keyword evidence="2 8" id="KW-0812">Transmembrane</keyword>
<evidence type="ECO:0000256" key="2">
    <source>
        <dbReference type="ARBA" id="ARBA00022692"/>
    </source>
</evidence>
<dbReference type="Pfam" id="PF00001">
    <property type="entry name" value="7tm_1"/>
    <property type="match status" value="1"/>
</dbReference>
<proteinExistence type="predicted"/>
<dbReference type="InterPro" id="IPR017452">
    <property type="entry name" value="GPCR_Rhodpsn_7TM"/>
</dbReference>
<evidence type="ECO:0000256" key="3">
    <source>
        <dbReference type="ARBA" id="ARBA00022989"/>
    </source>
</evidence>
<comment type="caution">
    <text evidence="10">The sequence shown here is derived from an EMBL/GenBank/DDBJ whole genome shotgun (WGS) entry which is preliminary data.</text>
</comment>
<evidence type="ECO:0000313" key="11">
    <source>
        <dbReference type="Proteomes" id="UP001159427"/>
    </source>
</evidence>
<dbReference type="EMBL" id="CALNXI010000372">
    <property type="protein sequence ID" value="CAH3025790.1"/>
    <property type="molecule type" value="Genomic_DNA"/>
</dbReference>
<keyword evidence="7" id="KW-0807">Transducer</keyword>
<feature type="transmembrane region" description="Helical" evidence="8">
    <location>
        <begin position="108"/>
        <end position="128"/>
    </location>
</feature>
<evidence type="ECO:0000259" key="9">
    <source>
        <dbReference type="PROSITE" id="PS50262"/>
    </source>
</evidence>
<evidence type="ECO:0000256" key="8">
    <source>
        <dbReference type="SAM" id="Phobius"/>
    </source>
</evidence>
<accession>A0ABN8MF82</accession>
<feature type="transmembrane region" description="Helical" evidence="8">
    <location>
        <begin position="149"/>
        <end position="170"/>
    </location>
</feature>
<name>A0ABN8MF82_9CNID</name>
<dbReference type="CDD" id="cd00637">
    <property type="entry name" value="7tm_classA_rhodopsin-like"/>
    <property type="match status" value="1"/>
</dbReference>
<protein>
    <recommendedName>
        <fullName evidence="9">G-protein coupled receptors family 1 profile domain-containing protein</fullName>
    </recommendedName>
</protein>
<feature type="domain" description="G-protein coupled receptors family 1 profile" evidence="9">
    <location>
        <begin position="47"/>
        <end position="299"/>
    </location>
</feature>
<dbReference type="PANTHER" id="PTHR45695">
    <property type="entry name" value="LEUCOKININ RECEPTOR-RELATED"/>
    <property type="match status" value="1"/>
</dbReference>
<keyword evidence="11" id="KW-1185">Reference proteome</keyword>
<dbReference type="Gene3D" id="1.20.1070.10">
    <property type="entry name" value="Rhodopsin 7-helix transmembrane proteins"/>
    <property type="match status" value="1"/>
</dbReference>
<sequence>MNTTTAKMQGSNQTLKIELCSNTGEHEAITILKYVILSAIFITSLCGNCFVCWVVWKRLRMRTVMNFYLVNLAVADLAFTVICIPFDIPVQENSCVWPYFAALCKALFPLQTMCAYASVFTLTAIGFSRYRAIVHPLKPQMGLAATKRSIVAIWIISFVLVLPYVLVLQVDLETGHCAESWPEPKDTYSRVYSVTIFITEYAVPLTVVFGSYVKICAELRKNGASREDSPTQPYHAHDAEKVLKMSIVVTMVFALCSLPNHIVWLALDFSENNCPQCNTWVIVANTFVFVNSAADPVVYTIFNEKYREEFKRVIRRVKRRKTTRERHGTILELL</sequence>
<keyword evidence="4" id="KW-0297">G-protein coupled receptor</keyword>